<evidence type="ECO:0000313" key="4">
    <source>
        <dbReference type="Proteomes" id="UP000685013"/>
    </source>
</evidence>
<evidence type="ECO:0000259" key="2">
    <source>
        <dbReference type="PROSITE" id="PS51698"/>
    </source>
</evidence>
<dbReference type="GO" id="GO:0016567">
    <property type="term" value="P:protein ubiquitination"/>
    <property type="evidence" value="ECO:0007669"/>
    <property type="project" value="InterPro"/>
</dbReference>
<dbReference type="AlphaFoldDB" id="A0AAV6MP79"/>
<dbReference type="PANTHER" id="PTHR23315:SF276">
    <property type="entry name" value="U-BOX DOMAIN-CONTAINING PROTEIN 38"/>
    <property type="match status" value="1"/>
</dbReference>
<feature type="compositionally biased region" description="Pro residues" evidence="1">
    <location>
        <begin position="213"/>
        <end position="222"/>
    </location>
</feature>
<dbReference type="Pfam" id="PF04564">
    <property type="entry name" value="U-box"/>
    <property type="match status" value="1"/>
</dbReference>
<evidence type="ECO:0000313" key="3">
    <source>
        <dbReference type="EMBL" id="KAG6584237.1"/>
    </source>
</evidence>
<feature type="domain" description="U-box" evidence="2">
    <location>
        <begin position="29"/>
        <end position="103"/>
    </location>
</feature>
<proteinExistence type="predicted"/>
<feature type="compositionally biased region" description="Low complexity" evidence="1">
    <location>
        <begin position="194"/>
        <end position="208"/>
    </location>
</feature>
<keyword evidence="4" id="KW-1185">Reference proteome</keyword>
<name>A0AAV6MP79_9ROSI</name>
<dbReference type="PANTHER" id="PTHR23315">
    <property type="entry name" value="U BOX DOMAIN-CONTAINING"/>
    <property type="match status" value="1"/>
</dbReference>
<protein>
    <submittedName>
        <fullName evidence="3">U-box domain-containing protein 38</fullName>
    </submittedName>
</protein>
<dbReference type="SMART" id="SM00504">
    <property type="entry name" value="Ubox"/>
    <property type="match status" value="1"/>
</dbReference>
<feature type="non-terminal residue" evidence="3">
    <location>
        <position position="1"/>
    </location>
</feature>
<gene>
    <name evidence="3" type="primary">PUB38</name>
    <name evidence="3" type="ORF">SDJN03_20169</name>
</gene>
<comment type="caution">
    <text evidence="3">The sequence shown here is derived from an EMBL/GenBank/DDBJ whole genome shotgun (WGS) entry which is preliminary data.</text>
</comment>
<feature type="region of interest" description="Disordered" evidence="1">
    <location>
        <begin position="189"/>
        <end position="222"/>
    </location>
</feature>
<accession>A0AAV6MP79</accession>
<dbReference type="PROSITE" id="PS51698">
    <property type="entry name" value="U_BOX"/>
    <property type="match status" value="1"/>
</dbReference>
<sequence length="222" mass="25098">MVGHGNHRLKLSIFHHRSSSDSKPERPVEYPREYLCEISKSLMADPVVVSSGQTFERLCVQVCQELGFSPKLEDGSRLDFTSVITNRNMRFTILKWCDDNGIEHPRPPLYTSIELVVRQLMEKERQENRFEASDSELLRGVADKPAGVAVHATTEVGFRVNRFQLNSPPETEEIVRESTILPFKTQPSCYAAHSSSSSSFDRGSSDSLDPYEFPMPHPCPTP</sequence>
<evidence type="ECO:0000256" key="1">
    <source>
        <dbReference type="SAM" id="MobiDB-lite"/>
    </source>
</evidence>
<dbReference type="GO" id="GO:0004842">
    <property type="term" value="F:ubiquitin-protein transferase activity"/>
    <property type="evidence" value="ECO:0007669"/>
    <property type="project" value="InterPro"/>
</dbReference>
<dbReference type="EMBL" id="JAGKQH010000013">
    <property type="protein sequence ID" value="KAG6584237.1"/>
    <property type="molecule type" value="Genomic_DNA"/>
</dbReference>
<organism evidence="3 4">
    <name type="scientific">Cucurbita argyrosperma subsp. sororia</name>
    <dbReference type="NCBI Taxonomy" id="37648"/>
    <lineage>
        <taxon>Eukaryota</taxon>
        <taxon>Viridiplantae</taxon>
        <taxon>Streptophyta</taxon>
        <taxon>Embryophyta</taxon>
        <taxon>Tracheophyta</taxon>
        <taxon>Spermatophyta</taxon>
        <taxon>Magnoliopsida</taxon>
        <taxon>eudicotyledons</taxon>
        <taxon>Gunneridae</taxon>
        <taxon>Pentapetalae</taxon>
        <taxon>rosids</taxon>
        <taxon>fabids</taxon>
        <taxon>Cucurbitales</taxon>
        <taxon>Cucurbitaceae</taxon>
        <taxon>Cucurbiteae</taxon>
        <taxon>Cucurbita</taxon>
    </lineage>
</organism>
<reference evidence="3 4" key="1">
    <citation type="journal article" date="2021" name="Hortic Res">
        <title>The domestication of Cucurbita argyrosperma as revealed by the genome of its wild relative.</title>
        <authorList>
            <person name="Barrera-Redondo J."/>
            <person name="Sanchez-de la Vega G."/>
            <person name="Aguirre-Liguori J.A."/>
            <person name="Castellanos-Morales G."/>
            <person name="Gutierrez-Guerrero Y.T."/>
            <person name="Aguirre-Dugua X."/>
            <person name="Aguirre-Planter E."/>
            <person name="Tenaillon M.I."/>
            <person name="Lira-Saade R."/>
            <person name="Eguiarte L.E."/>
        </authorList>
    </citation>
    <scope>NUCLEOTIDE SEQUENCE [LARGE SCALE GENOMIC DNA]</scope>
    <source>
        <strain evidence="3">JBR-2021</strain>
    </source>
</reference>
<dbReference type="Proteomes" id="UP000685013">
    <property type="component" value="Chromosome 13"/>
</dbReference>
<dbReference type="InterPro" id="IPR003613">
    <property type="entry name" value="Ubox_domain"/>
</dbReference>